<accession>A0AAN6M1H3</accession>
<dbReference type="Proteomes" id="UP001280581">
    <property type="component" value="Unassembled WGS sequence"/>
</dbReference>
<reference evidence="1 2" key="1">
    <citation type="submission" date="2021-02" db="EMBL/GenBank/DDBJ databases">
        <title>Genome assembly of Pseudopithomyces chartarum.</title>
        <authorList>
            <person name="Jauregui R."/>
            <person name="Singh J."/>
            <person name="Voisey C."/>
        </authorList>
    </citation>
    <scope>NUCLEOTIDE SEQUENCE [LARGE SCALE GENOMIC DNA]</scope>
    <source>
        <strain evidence="1 2">AGR01</strain>
    </source>
</reference>
<comment type="caution">
    <text evidence="1">The sequence shown here is derived from an EMBL/GenBank/DDBJ whole genome shotgun (WGS) entry which is preliminary data.</text>
</comment>
<name>A0AAN6M1H3_9PLEO</name>
<keyword evidence="2" id="KW-1185">Reference proteome</keyword>
<dbReference type="AlphaFoldDB" id="A0AAN6M1H3"/>
<gene>
    <name evidence="1" type="ORF">GRF29_28g64518</name>
</gene>
<evidence type="ECO:0000313" key="1">
    <source>
        <dbReference type="EMBL" id="KAK3213495.1"/>
    </source>
</evidence>
<protein>
    <submittedName>
        <fullName evidence="1">Uncharacterized protein</fullName>
    </submittedName>
</protein>
<evidence type="ECO:0000313" key="2">
    <source>
        <dbReference type="Proteomes" id="UP001280581"/>
    </source>
</evidence>
<dbReference type="EMBL" id="WVTA01000004">
    <property type="protein sequence ID" value="KAK3213495.1"/>
    <property type="molecule type" value="Genomic_DNA"/>
</dbReference>
<proteinExistence type="predicted"/>
<organism evidence="1 2">
    <name type="scientific">Pseudopithomyces chartarum</name>
    <dbReference type="NCBI Taxonomy" id="1892770"/>
    <lineage>
        <taxon>Eukaryota</taxon>
        <taxon>Fungi</taxon>
        <taxon>Dikarya</taxon>
        <taxon>Ascomycota</taxon>
        <taxon>Pezizomycotina</taxon>
        <taxon>Dothideomycetes</taxon>
        <taxon>Pleosporomycetidae</taxon>
        <taxon>Pleosporales</taxon>
        <taxon>Massarineae</taxon>
        <taxon>Didymosphaeriaceae</taxon>
        <taxon>Pseudopithomyces</taxon>
    </lineage>
</organism>
<sequence length="438" mass="50447">MAFLSHSIPWHTLCSMFEYSDGSNPGPQHPELFAKSAPNQYKQLEYFARQFQFAIHEHSGEERKKYRATEDYVQRAQGWITTDQSNIVALQSGKTEDKIKSSTGYSETLTKRNAELRQLTGNPWPSPFPENRLVFPPDFATRYMSYVSITSGGPYGRQGIVKEFSRIDAWTDVVERNTRYSACTEDERNRIWLDTRSCSDILRLLIIDSATTSDVERRTHIVETVLLLAHHPKVGLHPFLRNGMSCCNLNAGMTSLVEKVLPVFMYLNLLWTCIDGCPDSPLLQPCDHVHQYQPSHHRNSRFESLLPRPAYMNTQSFNYLLETVLKEHGHIIEHVFFNPLFAPYTSGTVSRYLDPRGPLSSENQRIERDVLADPLILKETLKSMWKMLIYCDMIFGDIGQPVNWRHNIFSSLADLFPGKAGLERILEKSWTDYELDMP</sequence>